<comment type="caution">
    <text evidence="1">The sequence shown here is derived from an EMBL/GenBank/DDBJ whole genome shotgun (WGS) entry which is preliminary data.</text>
</comment>
<gene>
    <name evidence="1" type="ORF">NVS89_22590</name>
</gene>
<evidence type="ECO:0000313" key="1">
    <source>
        <dbReference type="EMBL" id="MCS0497883.1"/>
    </source>
</evidence>
<dbReference type="AlphaFoldDB" id="A0A9X2PKB7"/>
<dbReference type="Proteomes" id="UP001151088">
    <property type="component" value="Unassembled WGS sequence"/>
</dbReference>
<protein>
    <submittedName>
        <fullName evidence="1">Uncharacterized protein</fullName>
    </submittedName>
</protein>
<keyword evidence="2" id="KW-1185">Reference proteome</keyword>
<reference evidence="1" key="1">
    <citation type="submission" date="2022-08" db="EMBL/GenBank/DDBJ databases">
        <authorList>
            <person name="Li F."/>
        </authorList>
    </citation>
    <scope>NUCLEOTIDE SEQUENCE</scope>
    <source>
        <strain evidence="1">MQZ15Z-1</strain>
    </source>
</reference>
<sequence length="117" mass="12754">MSTHLYALYDCLAPARFPLSGEKPLQEAIEAHLIESGLAFEREVTLGPGDIVDFMVGTVAVEVKIKGQRRAIYRQCERYAGHDSVSAILLVTNVAMGFPPSLKGKPTAVLNLGRAWL</sequence>
<accession>A0A9X2PKB7</accession>
<name>A0A9X2PKB7_9HYPH</name>
<proteinExistence type="predicted"/>
<organism evidence="1 2">
    <name type="scientific">Ancylobacter mangrovi</name>
    <dbReference type="NCBI Taxonomy" id="2972472"/>
    <lineage>
        <taxon>Bacteria</taxon>
        <taxon>Pseudomonadati</taxon>
        <taxon>Pseudomonadota</taxon>
        <taxon>Alphaproteobacteria</taxon>
        <taxon>Hyphomicrobiales</taxon>
        <taxon>Xanthobacteraceae</taxon>
        <taxon>Ancylobacter</taxon>
    </lineage>
</organism>
<dbReference type="EMBL" id="JANTHZ010000015">
    <property type="protein sequence ID" value="MCS0497883.1"/>
    <property type="molecule type" value="Genomic_DNA"/>
</dbReference>
<evidence type="ECO:0000313" key="2">
    <source>
        <dbReference type="Proteomes" id="UP001151088"/>
    </source>
</evidence>
<dbReference type="RefSeq" id="WP_258735040.1">
    <property type="nucleotide sequence ID" value="NZ_JANTHZ010000015.1"/>
</dbReference>